<evidence type="ECO:0000313" key="4">
    <source>
        <dbReference type="Proteomes" id="UP000694388"/>
    </source>
</evidence>
<dbReference type="GO" id="GO:0031929">
    <property type="term" value="P:TOR signaling"/>
    <property type="evidence" value="ECO:0007669"/>
    <property type="project" value="TreeGrafter"/>
</dbReference>
<dbReference type="GeneTree" id="ENSGT00390000006659"/>
<evidence type="ECO:0000256" key="2">
    <source>
        <dbReference type="ARBA" id="ARBA00018951"/>
    </source>
</evidence>
<reference evidence="3" key="1">
    <citation type="submission" date="2025-08" db="UniProtKB">
        <authorList>
            <consortium name="Ensembl"/>
        </authorList>
    </citation>
    <scope>IDENTIFICATION</scope>
</reference>
<dbReference type="AlphaFoldDB" id="A0A8C4NBF1"/>
<dbReference type="Proteomes" id="UP000694388">
    <property type="component" value="Unplaced"/>
</dbReference>
<reference evidence="3" key="2">
    <citation type="submission" date="2025-09" db="UniProtKB">
        <authorList>
            <consortium name="Ensembl"/>
        </authorList>
    </citation>
    <scope>IDENTIFICATION</scope>
</reference>
<dbReference type="PANTHER" id="PTHR21021">
    <property type="entry name" value="GAF/PUTATIVE CYTOSKELETAL PROTEIN"/>
    <property type="match status" value="1"/>
</dbReference>
<organism evidence="3 4">
    <name type="scientific">Eptatretus burgeri</name>
    <name type="common">Inshore hagfish</name>
    <dbReference type="NCBI Taxonomy" id="7764"/>
    <lineage>
        <taxon>Eukaryota</taxon>
        <taxon>Metazoa</taxon>
        <taxon>Chordata</taxon>
        <taxon>Craniata</taxon>
        <taxon>Vertebrata</taxon>
        <taxon>Cyclostomata</taxon>
        <taxon>Myxini</taxon>
        <taxon>Myxiniformes</taxon>
        <taxon>Myxinidae</taxon>
        <taxon>Eptatretinae</taxon>
        <taxon>Eptatretus</taxon>
    </lineage>
</organism>
<dbReference type="GO" id="GO:0005829">
    <property type="term" value="C:cytosol"/>
    <property type="evidence" value="ECO:0007669"/>
    <property type="project" value="TreeGrafter"/>
</dbReference>
<name>A0A8C4NBF1_EPTBU</name>
<accession>A0A8C4NBF1</accession>
<keyword evidence="4" id="KW-1185">Reference proteome</keyword>
<evidence type="ECO:0000313" key="3">
    <source>
        <dbReference type="Ensembl" id="ENSEBUP00000004052.1"/>
    </source>
</evidence>
<dbReference type="Pfam" id="PF04176">
    <property type="entry name" value="TIP41"/>
    <property type="match status" value="1"/>
</dbReference>
<protein>
    <recommendedName>
        <fullName evidence="2">TIP41-like protein</fullName>
    </recommendedName>
</protein>
<dbReference type="InterPro" id="IPR051330">
    <property type="entry name" value="Phosphatase_reg/MetRdx"/>
</dbReference>
<comment type="similarity">
    <text evidence="1">Belongs to the TIP41 family.</text>
</comment>
<proteinExistence type="inferred from homology"/>
<sequence>MNREPILFFEDVVLFEDELHDHGISILSVKVADTSYLLREFVTKERYIKDIPLSLSELSDPAAVFPHLHVVKEESEKLLLPPDVNSEVKGDIVRNMT</sequence>
<dbReference type="InterPro" id="IPR007303">
    <property type="entry name" value="TIP41-like"/>
</dbReference>
<dbReference type="PANTHER" id="PTHR21021:SF16">
    <property type="entry name" value="TIP41-LIKE PROTEIN"/>
    <property type="match status" value="1"/>
</dbReference>
<evidence type="ECO:0000256" key="1">
    <source>
        <dbReference type="ARBA" id="ARBA00006658"/>
    </source>
</evidence>
<dbReference type="Ensembl" id="ENSEBUT00000004466.1">
    <property type="protein sequence ID" value="ENSEBUP00000004052.1"/>
    <property type="gene ID" value="ENSEBUG00000002868.1"/>
</dbReference>